<dbReference type="Gene3D" id="3.40.50.2000">
    <property type="entry name" value="Glycogen Phosphorylase B"/>
    <property type="match status" value="2"/>
</dbReference>
<evidence type="ECO:0000259" key="1">
    <source>
        <dbReference type="Pfam" id="PF00534"/>
    </source>
</evidence>
<keyword evidence="3" id="KW-0808">Transferase</keyword>
<dbReference type="SUPFAM" id="SSF53756">
    <property type="entry name" value="UDP-Glycosyltransferase/glycogen phosphorylase"/>
    <property type="match status" value="1"/>
</dbReference>
<dbReference type="Proteomes" id="UP000262073">
    <property type="component" value="Chromosome"/>
</dbReference>
<dbReference type="InterPro" id="IPR028098">
    <property type="entry name" value="Glyco_trans_4-like_N"/>
</dbReference>
<dbReference type="InterPro" id="IPR001296">
    <property type="entry name" value="Glyco_trans_1"/>
</dbReference>
<dbReference type="EMBL" id="CP031769">
    <property type="protein sequence ID" value="AXR06182.1"/>
    <property type="molecule type" value="Genomic_DNA"/>
</dbReference>
<dbReference type="PANTHER" id="PTHR12526">
    <property type="entry name" value="GLYCOSYLTRANSFERASE"/>
    <property type="match status" value="1"/>
</dbReference>
<organism evidence="3 4">
    <name type="scientific">Salinimonas sediminis</name>
    <dbReference type="NCBI Taxonomy" id="2303538"/>
    <lineage>
        <taxon>Bacteria</taxon>
        <taxon>Pseudomonadati</taxon>
        <taxon>Pseudomonadota</taxon>
        <taxon>Gammaproteobacteria</taxon>
        <taxon>Alteromonadales</taxon>
        <taxon>Alteromonadaceae</taxon>
        <taxon>Alteromonas/Salinimonas group</taxon>
        <taxon>Salinimonas</taxon>
    </lineage>
</organism>
<dbReference type="AlphaFoldDB" id="A0A346NKX5"/>
<dbReference type="Pfam" id="PF13439">
    <property type="entry name" value="Glyco_transf_4"/>
    <property type="match status" value="1"/>
</dbReference>
<evidence type="ECO:0000259" key="2">
    <source>
        <dbReference type="Pfam" id="PF13439"/>
    </source>
</evidence>
<dbReference type="GO" id="GO:0016757">
    <property type="term" value="F:glycosyltransferase activity"/>
    <property type="evidence" value="ECO:0007669"/>
    <property type="project" value="InterPro"/>
</dbReference>
<dbReference type="RefSeq" id="WP_108566266.1">
    <property type="nucleotide sequence ID" value="NZ_CP031769.1"/>
</dbReference>
<dbReference type="OrthoDB" id="8523124at2"/>
<dbReference type="Pfam" id="PF00534">
    <property type="entry name" value="Glycos_transf_1"/>
    <property type="match status" value="1"/>
</dbReference>
<gene>
    <name evidence="3" type="ORF">D0Y50_07270</name>
</gene>
<dbReference type="KEGG" id="salm:D0Y50_07270"/>
<evidence type="ECO:0000313" key="4">
    <source>
        <dbReference type="Proteomes" id="UP000262073"/>
    </source>
</evidence>
<dbReference type="GO" id="GO:1901135">
    <property type="term" value="P:carbohydrate derivative metabolic process"/>
    <property type="evidence" value="ECO:0007669"/>
    <property type="project" value="UniProtKB-ARBA"/>
</dbReference>
<feature type="domain" description="Glycosyl transferase family 1" evidence="1">
    <location>
        <begin position="170"/>
        <end position="316"/>
    </location>
</feature>
<protein>
    <submittedName>
        <fullName evidence="3">Glycosyltransferase family 4 protein</fullName>
    </submittedName>
</protein>
<keyword evidence="4" id="KW-1185">Reference proteome</keyword>
<proteinExistence type="predicted"/>
<accession>A0A346NKX5</accession>
<feature type="domain" description="Glycosyltransferase subfamily 4-like N-terminal" evidence="2">
    <location>
        <begin position="19"/>
        <end position="165"/>
    </location>
</feature>
<evidence type="ECO:0000313" key="3">
    <source>
        <dbReference type="EMBL" id="AXR06182.1"/>
    </source>
</evidence>
<reference evidence="3 4" key="1">
    <citation type="submission" date="2018-08" db="EMBL/GenBank/DDBJ databases">
        <title>Salinimonas sediminis sp. nov., a piezophilic bacterium isolated from a deep-sea sediment sample from the New Britain Trench.</title>
        <authorList>
            <person name="Cao J."/>
        </authorList>
    </citation>
    <scope>NUCLEOTIDE SEQUENCE [LARGE SCALE GENOMIC DNA]</scope>
    <source>
        <strain evidence="3 4">N102</strain>
    </source>
</reference>
<sequence length="339" mass="37689">MKLAVIAHPRFPIKPPFAGGLEAFIASLVDTYSQHIDVTLYAHPDSQVNTKLVSFPIDEQAYQRYPDIVENDFLLKVMADISRRGFDAIHNNAISSVPPLWACKYDMPILTTLHTPPYSKLKAAADLASYSPYVHYNAVSYSVAELWRPFINDHIDVIYNGVDLSQWQVEKNNPRFAFSFGRILPSKGFDLAIRAANELDLPFKFAGPIFNQSYFDQQIAPLLSNNVEYLGHLTHQQINTCLQQAQAVVFGARWDEPFGLSTVESMATGTPVAAFNRGAFPEIVADSGGRLAAGNNVYSLAEALAQAVQCHRDDVRQRADQFPLATMCRAYSDKVSALL</sequence>
<dbReference type="PANTHER" id="PTHR12526:SF595">
    <property type="entry name" value="BLL5217 PROTEIN"/>
    <property type="match status" value="1"/>
</dbReference>
<name>A0A346NKX5_9ALTE</name>